<accession>I4C368</accession>
<dbReference type="Proteomes" id="UP000006055">
    <property type="component" value="Chromosome"/>
</dbReference>
<proteinExistence type="predicted"/>
<dbReference type="AlphaFoldDB" id="I4C368"/>
<name>I4C368_DESTA</name>
<dbReference type="KEGG" id="dti:Desti_1296"/>
<reference evidence="3" key="1">
    <citation type="submission" date="2012-06" db="EMBL/GenBank/DDBJ databases">
        <title>Complete sequence of chromosome of Desulfomonile tiedjei DSM 6799.</title>
        <authorList>
            <person name="Lucas S."/>
            <person name="Copeland A."/>
            <person name="Lapidus A."/>
            <person name="Glavina del Rio T."/>
            <person name="Dalin E."/>
            <person name="Tice H."/>
            <person name="Bruce D."/>
            <person name="Goodwin L."/>
            <person name="Pitluck S."/>
            <person name="Peters L."/>
            <person name="Ovchinnikova G."/>
            <person name="Zeytun A."/>
            <person name="Lu M."/>
            <person name="Kyrpides N."/>
            <person name="Mavromatis K."/>
            <person name="Ivanova N."/>
            <person name="Brettin T."/>
            <person name="Detter J.C."/>
            <person name="Han C."/>
            <person name="Larimer F."/>
            <person name="Land M."/>
            <person name="Hauser L."/>
            <person name="Markowitz V."/>
            <person name="Cheng J.-F."/>
            <person name="Hugenholtz P."/>
            <person name="Woyke T."/>
            <person name="Wu D."/>
            <person name="Spring S."/>
            <person name="Schroeder M."/>
            <person name="Brambilla E."/>
            <person name="Klenk H.-P."/>
            <person name="Eisen J.A."/>
        </authorList>
    </citation>
    <scope>NUCLEOTIDE SEQUENCE [LARGE SCALE GENOMIC DNA]</scope>
    <source>
        <strain evidence="3">ATCC 49306 / DSM 6799 / DCB-1</strain>
    </source>
</reference>
<feature type="compositionally biased region" description="Basic and acidic residues" evidence="1">
    <location>
        <begin position="101"/>
        <end position="113"/>
    </location>
</feature>
<evidence type="ECO:0000313" key="3">
    <source>
        <dbReference type="Proteomes" id="UP000006055"/>
    </source>
</evidence>
<organism evidence="2 3">
    <name type="scientific">Desulfomonile tiedjei (strain ATCC 49306 / DSM 6799 / DCB-1)</name>
    <dbReference type="NCBI Taxonomy" id="706587"/>
    <lineage>
        <taxon>Bacteria</taxon>
        <taxon>Pseudomonadati</taxon>
        <taxon>Thermodesulfobacteriota</taxon>
        <taxon>Desulfomonilia</taxon>
        <taxon>Desulfomonilales</taxon>
        <taxon>Desulfomonilaceae</taxon>
        <taxon>Desulfomonile</taxon>
    </lineage>
</organism>
<evidence type="ECO:0000313" key="2">
    <source>
        <dbReference type="EMBL" id="AFM24009.1"/>
    </source>
</evidence>
<keyword evidence="3" id="KW-1185">Reference proteome</keyword>
<sequence>MRREHIVTKLVESGYRFFSRPFTGSVLTAEAWASNLKNKKLVIFLYRHDTDELIDLYDLPQEEENRPEIEAFLDDFQERVFRPVCDTLPDGCTSPKHKPGSRSDRGLVEKSSL</sequence>
<dbReference type="EMBL" id="CP003360">
    <property type="protein sequence ID" value="AFM24009.1"/>
    <property type="molecule type" value="Genomic_DNA"/>
</dbReference>
<gene>
    <name evidence="2" type="ordered locus">Desti_1296</name>
</gene>
<dbReference type="HOGENOM" id="CLU_2129440_0_0_7"/>
<dbReference type="RefSeq" id="WP_014809160.1">
    <property type="nucleotide sequence ID" value="NC_018025.1"/>
</dbReference>
<protein>
    <submittedName>
        <fullName evidence="2">Uncharacterized protein</fullName>
    </submittedName>
</protein>
<evidence type="ECO:0000256" key="1">
    <source>
        <dbReference type="SAM" id="MobiDB-lite"/>
    </source>
</evidence>
<feature type="region of interest" description="Disordered" evidence="1">
    <location>
        <begin position="89"/>
        <end position="113"/>
    </location>
</feature>